<evidence type="ECO:0000313" key="1">
    <source>
        <dbReference type="EMBL" id="EKX48178.1"/>
    </source>
</evidence>
<reference evidence="1 3" key="1">
    <citation type="journal article" date="2012" name="Nature">
        <title>Algal genomes reveal evolutionary mosaicism and the fate of nucleomorphs.</title>
        <authorList>
            <consortium name="DOE Joint Genome Institute"/>
            <person name="Curtis B.A."/>
            <person name="Tanifuji G."/>
            <person name="Burki F."/>
            <person name="Gruber A."/>
            <person name="Irimia M."/>
            <person name="Maruyama S."/>
            <person name="Arias M.C."/>
            <person name="Ball S.G."/>
            <person name="Gile G.H."/>
            <person name="Hirakawa Y."/>
            <person name="Hopkins J.F."/>
            <person name="Kuo A."/>
            <person name="Rensing S.A."/>
            <person name="Schmutz J."/>
            <person name="Symeonidi A."/>
            <person name="Elias M."/>
            <person name="Eveleigh R.J."/>
            <person name="Herman E.K."/>
            <person name="Klute M.J."/>
            <person name="Nakayama T."/>
            <person name="Obornik M."/>
            <person name="Reyes-Prieto A."/>
            <person name="Armbrust E.V."/>
            <person name="Aves S.J."/>
            <person name="Beiko R.G."/>
            <person name="Coutinho P."/>
            <person name="Dacks J.B."/>
            <person name="Durnford D.G."/>
            <person name="Fast N.M."/>
            <person name="Green B.R."/>
            <person name="Grisdale C.J."/>
            <person name="Hempel F."/>
            <person name="Henrissat B."/>
            <person name="Hoppner M.P."/>
            <person name="Ishida K."/>
            <person name="Kim E."/>
            <person name="Koreny L."/>
            <person name="Kroth P.G."/>
            <person name="Liu Y."/>
            <person name="Malik S.B."/>
            <person name="Maier U.G."/>
            <person name="McRose D."/>
            <person name="Mock T."/>
            <person name="Neilson J.A."/>
            <person name="Onodera N.T."/>
            <person name="Poole A.M."/>
            <person name="Pritham E.J."/>
            <person name="Richards T.A."/>
            <person name="Rocap G."/>
            <person name="Roy S.W."/>
            <person name="Sarai C."/>
            <person name="Schaack S."/>
            <person name="Shirato S."/>
            <person name="Slamovits C.H."/>
            <person name="Spencer D.F."/>
            <person name="Suzuki S."/>
            <person name="Worden A.Z."/>
            <person name="Zauner S."/>
            <person name="Barry K."/>
            <person name="Bell C."/>
            <person name="Bharti A.K."/>
            <person name="Crow J.A."/>
            <person name="Grimwood J."/>
            <person name="Kramer R."/>
            <person name="Lindquist E."/>
            <person name="Lucas S."/>
            <person name="Salamov A."/>
            <person name="McFadden G.I."/>
            <person name="Lane C.E."/>
            <person name="Keeling P.J."/>
            <person name="Gray M.W."/>
            <person name="Grigoriev I.V."/>
            <person name="Archibald J.M."/>
        </authorList>
    </citation>
    <scope>NUCLEOTIDE SEQUENCE</scope>
    <source>
        <strain evidence="1 3">CCMP2712</strain>
    </source>
</reference>
<evidence type="ECO:0000313" key="2">
    <source>
        <dbReference type="EnsemblProtists" id="EKX48178"/>
    </source>
</evidence>
<evidence type="ECO:0000313" key="3">
    <source>
        <dbReference type="Proteomes" id="UP000011087"/>
    </source>
</evidence>
<gene>
    <name evidence="1" type="ORF">GUITHDRAFT_106253</name>
</gene>
<reference evidence="3" key="2">
    <citation type="submission" date="2012-11" db="EMBL/GenBank/DDBJ databases">
        <authorList>
            <person name="Kuo A."/>
            <person name="Curtis B.A."/>
            <person name="Tanifuji G."/>
            <person name="Burki F."/>
            <person name="Gruber A."/>
            <person name="Irimia M."/>
            <person name="Maruyama S."/>
            <person name="Arias M.C."/>
            <person name="Ball S.G."/>
            <person name="Gile G.H."/>
            <person name="Hirakawa Y."/>
            <person name="Hopkins J.F."/>
            <person name="Rensing S.A."/>
            <person name="Schmutz J."/>
            <person name="Symeonidi A."/>
            <person name="Elias M."/>
            <person name="Eveleigh R.J."/>
            <person name="Herman E.K."/>
            <person name="Klute M.J."/>
            <person name="Nakayama T."/>
            <person name="Obornik M."/>
            <person name="Reyes-Prieto A."/>
            <person name="Armbrust E.V."/>
            <person name="Aves S.J."/>
            <person name="Beiko R.G."/>
            <person name="Coutinho P."/>
            <person name="Dacks J.B."/>
            <person name="Durnford D.G."/>
            <person name="Fast N.M."/>
            <person name="Green B.R."/>
            <person name="Grisdale C."/>
            <person name="Hempe F."/>
            <person name="Henrissat B."/>
            <person name="Hoppner M.P."/>
            <person name="Ishida K.-I."/>
            <person name="Kim E."/>
            <person name="Koreny L."/>
            <person name="Kroth P.G."/>
            <person name="Liu Y."/>
            <person name="Malik S.-B."/>
            <person name="Maier U.G."/>
            <person name="McRose D."/>
            <person name="Mock T."/>
            <person name="Neilson J.A."/>
            <person name="Onodera N.T."/>
            <person name="Poole A.M."/>
            <person name="Pritham E.J."/>
            <person name="Richards T.A."/>
            <person name="Rocap G."/>
            <person name="Roy S.W."/>
            <person name="Sarai C."/>
            <person name="Schaack S."/>
            <person name="Shirato S."/>
            <person name="Slamovits C.H."/>
            <person name="Spencer D.F."/>
            <person name="Suzuki S."/>
            <person name="Worden A.Z."/>
            <person name="Zauner S."/>
            <person name="Barry K."/>
            <person name="Bell C."/>
            <person name="Bharti A.K."/>
            <person name="Crow J.A."/>
            <person name="Grimwood J."/>
            <person name="Kramer R."/>
            <person name="Lindquist E."/>
            <person name="Lucas S."/>
            <person name="Salamov A."/>
            <person name="McFadden G.I."/>
            <person name="Lane C.E."/>
            <person name="Keeling P.J."/>
            <person name="Gray M.W."/>
            <person name="Grigoriev I.V."/>
            <person name="Archibald J.M."/>
        </authorList>
    </citation>
    <scope>NUCLEOTIDE SEQUENCE</scope>
    <source>
        <strain evidence="3">CCMP2712</strain>
    </source>
</reference>
<dbReference type="GeneID" id="17304623"/>
<name>L1JI21_GUITC</name>
<dbReference type="AlphaFoldDB" id="L1JI21"/>
<organism evidence="1">
    <name type="scientific">Guillardia theta (strain CCMP2712)</name>
    <name type="common">Cryptophyte</name>
    <dbReference type="NCBI Taxonomy" id="905079"/>
    <lineage>
        <taxon>Eukaryota</taxon>
        <taxon>Cryptophyceae</taxon>
        <taxon>Pyrenomonadales</taxon>
        <taxon>Geminigeraceae</taxon>
        <taxon>Guillardia</taxon>
    </lineage>
</organism>
<dbReference type="KEGG" id="gtt:GUITHDRAFT_106253"/>
<accession>L1JI21</accession>
<dbReference type="EMBL" id="JH992987">
    <property type="protein sequence ID" value="EKX48178.1"/>
    <property type="molecule type" value="Genomic_DNA"/>
</dbReference>
<keyword evidence="3" id="KW-1185">Reference proteome</keyword>
<proteinExistence type="predicted"/>
<dbReference type="RefSeq" id="XP_005835158.1">
    <property type="nucleotide sequence ID" value="XM_005835101.1"/>
</dbReference>
<protein>
    <submittedName>
        <fullName evidence="1 2">Uncharacterized protein</fullName>
    </submittedName>
</protein>
<dbReference type="PaxDb" id="55529-EKX48178"/>
<dbReference type="HOGENOM" id="CLU_1869054_0_0_1"/>
<dbReference type="Proteomes" id="UP000011087">
    <property type="component" value="Unassembled WGS sequence"/>
</dbReference>
<reference evidence="2" key="3">
    <citation type="submission" date="2016-03" db="UniProtKB">
        <authorList>
            <consortium name="EnsemblProtists"/>
        </authorList>
    </citation>
    <scope>IDENTIFICATION</scope>
</reference>
<dbReference type="OrthoDB" id="430207at2759"/>
<sequence length="137" mass="15092">MCLYSQLLITSMPPREHPALSQLAHAGGDYCQFCAPTAEGFTAESVKTFFQARPLQAQMLSAVVLSVLADLVAQMISRRRERARGAAVSWMSAIRLAVWSVVCTPMIHAWLRLLDAVLGKGTSWSVVTEKLLMDQVK</sequence>
<dbReference type="EnsemblProtists" id="EKX48178">
    <property type="protein sequence ID" value="EKX48178"/>
    <property type="gene ID" value="GUITHDRAFT_106253"/>
</dbReference>